<dbReference type="AlphaFoldDB" id="A0A9Q9DUS3"/>
<name>A0A9Q9DUS3_CURCL</name>
<evidence type="ECO:0000256" key="1">
    <source>
        <dbReference type="SAM" id="MobiDB-lite"/>
    </source>
</evidence>
<dbReference type="VEuPathDB" id="FungiDB:yc1106_06574"/>
<feature type="compositionally biased region" description="Basic and acidic residues" evidence="1">
    <location>
        <begin position="299"/>
        <end position="309"/>
    </location>
</feature>
<dbReference type="OrthoDB" id="3556832at2759"/>
<dbReference type="EMBL" id="CP089277">
    <property type="protein sequence ID" value="USP79300.1"/>
    <property type="molecule type" value="Genomic_DNA"/>
</dbReference>
<sequence>MPYYMARGVSARLGAMPLADTTSPEIIKNHKTEKFEKLLQTSKLLNEMPVPFPGDNGQHRLNWLGDAPFIQVQASLNGSREQCPSTKKASIGPNDQEVKALVLHVNLSDRTYISGLSGKKTSLKIEVFFNGQLCHCRLITLHDVRSGVRGPHQIFAGTRVDSYAERPWVILPPGMAPDGSFETNYNSVSVPQRWQDICEALHSEARKRGANQEGEVPPTAQFLEALAIMQMPGQVHNVQKPGGKVFGTVDVVITAGEGRKVQTGQQLVKEPKRMPDKRYTLTGQSDNLAADLQILHDKQNSSHVERQSPEPDTGLSNLYADGDCHQEQGSHSEHASGFSIHRRTGPPSSLELTQPKSDCHVPDDAQYSDVNSEHQYLGNPSGSYQNVFQDPQMPRVHSSDTARGPSTLTFPNGKLALVNAAPHTRSLDAIHNNGNGPNYPPLINQVGGVGVGLQQLGPSMLPMPYWSPREPPQGFDYGQFSFRSETPLEASGRSPTGVEGFAPVSYSTQMAPSLVSHDVPRWPLMPGASFIGRLTGPLPPVGLYSVPTKPNRGAISQKKPVPIQSKKSVSVISLRRLVILGQNKTILVERQWDPSKRLEVGLTTLVSAESQPNLPESTNSPLELIKHKDALAAICELVTTVAQPSASSNEESAQPGPDPARGVLPSSTSIPCTKAPQHPVCNEPFSKSSTRKKSMTDHDTAVDKPQSFLNSKAPRNPPLNQGCVIAYAESQDKDNEQGIVRQTRAERAGHFEENYVIFATRFFVGEG</sequence>
<proteinExistence type="predicted"/>
<gene>
    <name evidence="2" type="ORF">yc1106_06574</name>
</gene>
<dbReference type="Proteomes" id="UP001056012">
    <property type="component" value="Chromosome 4"/>
</dbReference>
<feature type="compositionally biased region" description="Polar residues" evidence="1">
    <location>
        <begin position="346"/>
        <end position="356"/>
    </location>
</feature>
<accession>A0A9Q9DUS3</accession>
<reference evidence="2" key="1">
    <citation type="submission" date="2021-12" db="EMBL/GenBank/DDBJ databases">
        <title>Curvularia clavata genome.</title>
        <authorList>
            <person name="Cao Y."/>
        </authorList>
    </citation>
    <scope>NUCLEOTIDE SEQUENCE</scope>
    <source>
        <strain evidence="2">Yc1106</strain>
    </source>
</reference>
<evidence type="ECO:0000313" key="2">
    <source>
        <dbReference type="EMBL" id="USP79300.1"/>
    </source>
</evidence>
<feature type="compositionally biased region" description="Basic and acidic residues" evidence="1">
    <location>
        <begin position="322"/>
        <end position="334"/>
    </location>
</feature>
<keyword evidence="3" id="KW-1185">Reference proteome</keyword>
<evidence type="ECO:0000313" key="3">
    <source>
        <dbReference type="Proteomes" id="UP001056012"/>
    </source>
</evidence>
<protein>
    <submittedName>
        <fullName evidence="2">Uncharacterized protein</fullName>
    </submittedName>
</protein>
<organism evidence="2 3">
    <name type="scientific">Curvularia clavata</name>
    <dbReference type="NCBI Taxonomy" id="95742"/>
    <lineage>
        <taxon>Eukaryota</taxon>
        <taxon>Fungi</taxon>
        <taxon>Dikarya</taxon>
        <taxon>Ascomycota</taxon>
        <taxon>Pezizomycotina</taxon>
        <taxon>Dothideomycetes</taxon>
        <taxon>Pleosporomycetidae</taxon>
        <taxon>Pleosporales</taxon>
        <taxon>Pleosporineae</taxon>
        <taxon>Pleosporaceae</taxon>
        <taxon>Curvularia</taxon>
    </lineage>
</organism>
<feature type="region of interest" description="Disordered" evidence="1">
    <location>
        <begin position="645"/>
        <end position="715"/>
    </location>
</feature>
<feature type="region of interest" description="Disordered" evidence="1">
    <location>
        <begin position="299"/>
        <end position="366"/>
    </location>
</feature>